<dbReference type="Gene3D" id="2.170.300.10">
    <property type="entry name" value="Tie2 ligand-binding domain superfamily"/>
    <property type="match status" value="1"/>
</dbReference>
<feature type="region of interest" description="Disordered" evidence="2">
    <location>
        <begin position="490"/>
        <end position="595"/>
    </location>
</feature>
<keyword evidence="3" id="KW-0812">Transmembrane</keyword>
<evidence type="ECO:0000256" key="1">
    <source>
        <dbReference type="ARBA" id="ARBA00022536"/>
    </source>
</evidence>
<feature type="compositionally biased region" description="Low complexity" evidence="2">
    <location>
        <begin position="568"/>
        <end position="586"/>
    </location>
</feature>
<evidence type="ECO:0000256" key="3">
    <source>
        <dbReference type="SAM" id="Phobius"/>
    </source>
</evidence>
<protein>
    <submittedName>
        <fullName evidence="5">Cell death abnormality protein 1 isoform X1</fullName>
    </submittedName>
</protein>
<keyword evidence="1" id="KW-0245">EGF-like domain</keyword>
<dbReference type="SUPFAM" id="SSF56436">
    <property type="entry name" value="C-type lectin-like"/>
    <property type="match status" value="1"/>
</dbReference>
<feature type="transmembrane region" description="Helical" evidence="3">
    <location>
        <begin position="12"/>
        <end position="31"/>
    </location>
</feature>
<evidence type="ECO:0000313" key="5">
    <source>
        <dbReference type="RefSeq" id="XP_005105855.1"/>
    </source>
</evidence>
<feature type="compositionally biased region" description="Basic and acidic residues" evidence="2">
    <location>
        <begin position="490"/>
        <end position="516"/>
    </location>
</feature>
<keyword evidence="3" id="KW-1133">Transmembrane helix</keyword>
<gene>
    <name evidence="5" type="primary">LOC101858124</name>
</gene>
<dbReference type="InterPro" id="IPR016187">
    <property type="entry name" value="CTDL_fold"/>
</dbReference>
<dbReference type="GeneID" id="101858124"/>
<reference evidence="5" key="1">
    <citation type="submission" date="2025-08" db="UniProtKB">
        <authorList>
            <consortium name="RefSeq"/>
        </authorList>
    </citation>
    <scope>IDENTIFICATION</scope>
</reference>
<evidence type="ECO:0000256" key="2">
    <source>
        <dbReference type="SAM" id="MobiDB-lite"/>
    </source>
</evidence>
<name>A0ABM0K0G7_APLCA</name>
<dbReference type="RefSeq" id="XP_005105855.1">
    <property type="nucleotide sequence ID" value="XM_005105798.3"/>
</dbReference>
<keyword evidence="4" id="KW-1185">Reference proteome</keyword>
<organism evidence="4 5">
    <name type="scientific">Aplysia californica</name>
    <name type="common">California sea hare</name>
    <dbReference type="NCBI Taxonomy" id="6500"/>
    <lineage>
        <taxon>Eukaryota</taxon>
        <taxon>Metazoa</taxon>
        <taxon>Spiralia</taxon>
        <taxon>Lophotrochozoa</taxon>
        <taxon>Mollusca</taxon>
        <taxon>Gastropoda</taxon>
        <taxon>Heterobranchia</taxon>
        <taxon>Euthyneura</taxon>
        <taxon>Tectipleura</taxon>
        <taxon>Aplysiida</taxon>
        <taxon>Aplysioidea</taxon>
        <taxon>Aplysiidae</taxon>
        <taxon>Aplysia</taxon>
    </lineage>
</organism>
<feature type="compositionally biased region" description="Acidic residues" evidence="2">
    <location>
        <begin position="517"/>
        <end position="533"/>
    </location>
</feature>
<sequence length="595" mass="65550">MIVCCRTSPKFISLYFIWFTAIACVIIRHSMSQCLRGSGRIPCTVIVGQVDIKQSVEKHKATCKSYGMRLLELLSTEDKYAMKYFYKVAKNSLQSRSNTVGVLRSKDSDDAYYRSFSGPAFISKSPLWLDGQPDEDVRCVAITSDKVGEVGYEDYSCASQKYALCEACFVPNPTWTSCYFPYKCQFRNDLVCKIFREAKCIPVFFTNKTDYLPCPYNRYGCECESQCHCADNVPCDLYTGVCPAGCKKNWQGPNCNVTKCRVNKFGENCDKFCLCAGDLQCDLETGQCINGCPEGMSDRYCTKSECPPGKYGAECTLDCPCAEGATCDKNSGRCLSDSCLIKTRTLPFCTNISACEVGTYGKECEEKCPCLDGNACERNLGICSNEVCPAIGKGGLDCYDECPKELTCKRCLRLNMTKCGECVEGFRLTPNNTCEKGQQGPTKPWGSVAGFVAVSASNMWVIILIVVLLIVILVALVDIYIFLQKKDEHSEASQDGEKGLEEQSEQSSEKHEGASDKDEEESMQGSEDEEGDENPQTGEKKESSASSKKHSSASSKKHSSASSKKHSSASSKKQSNASKKQSNVSKMSTVSENLE</sequence>
<dbReference type="Proteomes" id="UP000694888">
    <property type="component" value="Unplaced"/>
</dbReference>
<accession>A0ABM0K0G7</accession>
<dbReference type="PROSITE" id="PS51257">
    <property type="entry name" value="PROKAR_LIPOPROTEIN"/>
    <property type="match status" value="1"/>
</dbReference>
<keyword evidence="3" id="KW-0472">Membrane</keyword>
<dbReference type="PANTHER" id="PTHR24043">
    <property type="entry name" value="SCAVENGER RECEPTOR CLASS F"/>
    <property type="match status" value="1"/>
</dbReference>
<feature type="compositionally biased region" description="Basic residues" evidence="2">
    <location>
        <begin position="547"/>
        <end position="567"/>
    </location>
</feature>
<dbReference type="PANTHER" id="PTHR24043:SF12">
    <property type="entry name" value="DELTA-LIKE PROTEIN"/>
    <property type="match status" value="1"/>
</dbReference>
<dbReference type="InterPro" id="IPR042635">
    <property type="entry name" value="MEGF10/SREC1/2-like"/>
</dbReference>
<feature type="transmembrane region" description="Helical" evidence="3">
    <location>
        <begin position="459"/>
        <end position="483"/>
    </location>
</feature>
<proteinExistence type="predicted"/>
<evidence type="ECO:0000313" key="4">
    <source>
        <dbReference type="Proteomes" id="UP000694888"/>
    </source>
</evidence>